<accession>A0ABQ0AZE6</accession>
<dbReference type="RefSeq" id="WP_390470143.1">
    <property type="nucleotide sequence ID" value="NZ_BAABXL010000001.1"/>
</dbReference>
<dbReference type="InterPro" id="IPR025586">
    <property type="entry name" value="PcfJ"/>
</dbReference>
<dbReference type="Proteomes" id="UP001600894">
    <property type="component" value="Unassembled WGS sequence"/>
</dbReference>
<gene>
    <name evidence="1" type="ORF">F130042H8_24370</name>
</gene>
<keyword evidence="2" id="KW-1185">Reference proteome</keyword>
<sequence length="665" mass="79976">MKKIDKKSCRKFADPGWKIPENHGLLYAKPVHYIIRTAIHNIGHKRLLVLYVYPRERVEAGDFRPRWTVFQGRDTFITLETKEDGTTTWRNAAFIRLDSDYYFTGRCAFYSSRDSERIGLFFRKEEHGLRVLMDAQWWLQDQQLRKKKREKEKRIRRRMKLVPALPRKLEQWGSSLMPAYFFYDFKKQCKLTRGWCTSCCQEVQMEYVKYNKKGICPNCGKEFTMKSRGKRGYLFDRETGQVIQKVGDDLVIRIVKFYYSYRTENDIPEKRMYENARIFVHRNGDGTYAWEPYYYSYDPRCLTSWKKGYRPVISQWQYNFEADTCGHLYCGNLPGILRGTPWQYCPFETFYEHFREPMELGAFFAAYLKNRRLEHLMKVGFYSLASDLIYRKHHSCCIDQNQNRTHQILKVKAEDVSYLRKLDVTMSVLEMFQEYCKNNLKDRQELLSWQLEHQVKWNVTKILPFMTVHKMLRYLNAQYSFLCLRQDRYGTLRYSKMQDLVSEYRDYLEMCEKRKYDMKNSFVLYPRDLQKAHDKEVHHIKARKNARQRRMFKTAYERIINRLDFERNGMKIVYPSSSEDLVAEGQALHHCVGGYGERVEKKECIILFLRRCEEISKPFYTIEVRNQEVIQVQGKCHKAPTPEVEQFMEQWKKQVLQAPVQKKAA</sequence>
<organism evidence="1 2">
    <name type="scientific">Enterocloster alcoholdehydrogenati</name>
    <dbReference type="NCBI Taxonomy" id="2547410"/>
    <lineage>
        <taxon>Bacteria</taxon>
        <taxon>Bacillati</taxon>
        <taxon>Bacillota</taxon>
        <taxon>Clostridia</taxon>
        <taxon>Lachnospirales</taxon>
        <taxon>Lachnospiraceae</taxon>
        <taxon>Enterocloster</taxon>
    </lineage>
</organism>
<evidence type="ECO:0008006" key="3">
    <source>
        <dbReference type="Google" id="ProtNLM"/>
    </source>
</evidence>
<evidence type="ECO:0000313" key="2">
    <source>
        <dbReference type="Proteomes" id="UP001600894"/>
    </source>
</evidence>
<reference evidence="1 2" key="1">
    <citation type="submission" date="2024-04" db="EMBL/GenBank/DDBJ databases">
        <title>Defined microbial consortia suppress multidrug-resistant proinflammatory Enterobacteriaceae via ecological control.</title>
        <authorList>
            <person name="Furuichi M."/>
            <person name="Kawaguchi T."/>
            <person name="Pust M."/>
            <person name="Yasuma K."/>
            <person name="Plichta D."/>
            <person name="Hasegawa N."/>
            <person name="Ohya T."/>
            <person name="Bhattarai S."/>
            <person name="Sasajima S."/>
            <person name="Aoto Y."/>
            <person name="Tuganbaev T."/>
            <person name="Yaginuma M."/>
            <person name="Ueda M."/>
            <person name="Okahashi N."/>
            <person name="Amafuji K."/>
            <person name="Kiridooshi Y."/>
            <person name="Sugita K."/>
            <person name="Strazar M."/>
            <person name="Skelly A."/>
            <person name="Suda W."/>
            <person name="Hattori M."/>
            <person name="Nakamoto N."/>
            <person name="Caballero S."/>
            <person name="Norman J."/>
            <person name="Olle B."/>
            <person name="Tanoue T."/>
            <person name="Arita M."/>
            <person name="Bucci V."/>
            <person name="Atarashi K."/>
            <person name="Xavier R."/>
            <person name="Honda K."/>
        </authorList>
    </citation>
    <scope>NUCLEOTIDE SEQUENCE [LARGE SCALE GENOMIC DNA]</scope>
    <source>
        <strain evidence="2">f13</strain>
    </source>
</reference>
<proteinExistence type="predicted"/>
<dbReference type="EMBL" id="BAABXL010000001">
    <property type="protein sequence ID" value="GAA6269377.1"/>
    <property type="molecule type" value="Genomic_DNA"/>
</dbReference>
<evidence type="ECO:0000313" key="1">
    <source>
        <dbReference type="EMBL" id="GAA6269377.1"/>
    </source>
</evidence>
<comment type="caution">
    <text evidence="1">The sequence shown here is derived from an EMBL/GenBank/DDBJ whole genome shotgun (WGS) entry which is preliminary data.</text>
</comment>
<dbReference type="Pfam" id="PF14284">
    <property type="entry name" value="PcfJ"/>
    <property type="match status" value="1"/>
</dbReference>
<protein>
    <recommendedName>
        <fullName evidence="3">PcfJ-like protein</fullName>
    </recommendedName>
</protein>
<name>A0ABQ0AZE6_9FIRM</name>